<dbReference type="Pfam" id="PF20315">
    <property type="entry name" value="DUF6611"/>
    <property type="match status" value="1"/>
</dbReference>
<reference evidence="3" key="1">
    <citation type="journal article" date="2019" name="Int. J. Syst. Evol. Microbiol.">
        <title>The Global Catalogue of Microorganisms (GCM) 10K type strain sequencing project: providing services to taxonomists for standard genome sequencing and annotation.</title>
        <authorList>
            <consortium name="The Broad Institute Genomics Platform"/>
            <consortium name="The Broad Institute Genome Sequencing Center for Infectious Disease"/>
            <person name="Wu L."/>
            <person name="Ma J."/>
        </authorList>
    </citation>
    <scope>NUCLEOTIDE SEQUENCE [LARGE SCALE GENOMIC DNA]</scope>
    <source>
        <strain evidence="3">JCM 16546</strain>
    </source>
</reference>
<comment type="caution">
    <text evidence="2">The sequence shown here is derived from an EMBL/GenBank/DDBJ whole genome shotgun (WGS) entry which is preliminary data.</text>
</comment>
<keyword evidence="1" id="KW-0472">Membrane</keyword>
<gene>
    <name evidence="2" type="ORF">GCM10022202_36690</name>
</gene>
<evidence type="ECO:0000256" key="1">
    <source>
        <dbReference type="SAM" id="Phobius"/>
    </source>
</evidence>
<dbReference type="Proteomes" id="UP001410795">
    <property type="component" value="Unassembled WGS sequence"/>
</dbReference>
<dbReference type="EMBL" id="BAAAYV010000025">
    <property type="protein sequence ID" value="GAA3671043.1"/>
    <property type="molecule type" value="Genomic_DNA"/>
</dbReference>
<evidence type="ECO:0000313" key="3">
    <source>
        <dbReference type="Proteomes" id="UP001410795"/>
    </source>
</evidence>
<keyword evidence="3" id="KW-1185">Reference proteome</keyword>
<proteinExistence type="predicted"/>
<dbReference type="InterPro" id="IPR046719">
    <property type="entry name" value="DUF6611"/>
</dbReference>
<protein>
    <submittedName>
        <fullName evidence="2">Uncharacterized protein</fullName>
    </submittedName>
</protein>
<organism evidence="2 3">
    <name type="scientific">Microbacterium marinilacus</name>
    <dbReference type="NCBI Taxonomy" id="415209"/>
    <lineage>
        <taxon>Bacteria</taxon>
        <taxon>Bacillati</taxon>
        <taxon>Actinomycetota</taxon>
        <taxon>Actinomycetes</taxon>
        <taxon>Micrococcales</taxon>
        <taxon>Microbacteriaceae</taxon>
        <taxon>Microbacterium</taxon>
    </lineage>
</organism>
<feature type="transmembrane region" description="Helical" evidence="1">
    <location>
        <begin position="64"/>
        <end position="87"/>
    </location>
</feature>
<feature type="transmembrane region" description="Helical" evidence="1">
    <location>
        <begin position="93"/>
        <end position="112"/>
    </location>
</feature>
<accession>A0ABP7BY30</accession>
<evidence type="ECO:0000313" key="2">
    <source>
        <dbReference type="EMBL" id="GAA3671043.1"/>
    </source>
</evidence>
<name>A0ABP7BY30_9MICO</name>
<keyword evidence="1" id="KW-0812">Transmembrane</keyword>
<sequence>MGMIHDPRRAPTFTSRDSDGVLPRSLRLHVSARWGRFTRSVSRGGILVEELTVLPPGATSHDRALLRLFAFAPMLGVGAGVLLGLLWLGQTPWVVTVALAGGALMLTVTARATRRLRSQSRRLVHVVDLLSSEPPADGESRRVIASCVSRLRDLDTRAGELSPVEYELGWARIYAALPSSCARR</sequence>
<keyword evidence="1" id="KW-1133">Transmembrane helix</keyword>